<dbReference type="RefSeq" id="XP_030877062.1">
    <property type="nucleotide sequence ID" value="XM_031021202.1"/>
</dbReference>
<feature type="region of interest" description="Disordered" evidence="1">
    <location>
        <begin position="212"/>
        <end position="258"/>
    </location>
</feature>
<keyword evidence="2" id="KW-1185">Reference proteome</keyword>
<evidence type="ECO:0000313" key="3">
    <source>
        <dbReference type="RefSeq" id="XP_030877062.1"/>
    </source>
</evidence>
<accession>A0A7F8Q742</accession>
<protein>
    <submittedName>
        <fullName evidence="3">Uncharacterized protein LOC115938008</fullName>
    </submittedName>
</protein>
<organism evidence="2 3">
    <name type="scientific">Leptonychotes weddellii</name>
    <name type="common">Weddell seal</name>
    <name type="synonym">Otaria weddellii</name>
    <dbReference type="NCBI Taxonomy" id="9713"/>
    <lineage>
        <taxon>Eukaryota</taxon>
        <taxon>Metazoa</taxon>
        <taxon>Chordata</taxon>
        <taxon>Craniata</taxon>
        <taxon>Vertebrata</taxon>
        <taxon>Euteleostomi</taxon>
        <taxon>Mammalia</taxon>
        <taxon>Eutheria</taxon>
        <taxon>Laurasiatheria</taxon>
        <taxon>Carnivora</taxon>
        <taxon>Caniformia</taxon>
        <taxon>Pinnipedia</taxon>
        <taxon>Phocidae</taxon>
        <taxon>Monachinae</taxon>
        <taxon>Lobodontini</taxon>
        <taxon>Leptonychotes</taxon>
    </lineage>
</organism>
<name>A0A7F8Q742_LEPWE</name>
<proteinExistence type="predicted"/>
<dbReference type="GeneID" id="115938008"/>
<evidence type="ECO:0000313" key="2">
    <source>
        <dbReference type="Proteomes" id="UP000245341"/>
    </source>
</evidence>
<dbReference type="Proteomes" id="UP000245341">
    <property type="component" value="Unplaced"/>
</dbReference>
<gene>
    <name evidence="3" type="primary">LOC115938008</name>
</gene>
<evidence type="ECO:0000256" key="1">
    <source>
        <dbReference type="SAM" id="MobiDB-lite"/>
    </source>
</evidence>
<dbReference type="AlphaFoldDB" id="A0A7F8Q742"/>
<sequence length="313" mass="33435">MGMTMSPFYRRASEAQGRGVACLGSQSRRAAIYPVSFRCCPWMRIYAVMGILVLAVPLGVTTEVGRHRGPGASWGRLTVGTVGIVCLPRGSRQALPPHGLASPFTTRASALPLEAEVPDSAAGALVLSLGIHACFCSTVWKTSSSAPERSLSPPLENPLRRPTPLVDAAIRASLRTECIFPRPRHAHLPAHGTLVVLPVDASRLAASQASLDVTSKARSHDPASARSLGTLALGSQGQVVRKPRGPQPPAKPRRVSAPPGRWILQAPLVSPELLLGQQITPGPLQVPTHEPDTPLLFQLTKLWADCLRKNRSY</sequence>
<reference evidence="3" key="1">
    <citation type="submission" date="2025-08" db="UniProtKB">
        <authorList>
            <consortium name="RefSeq"/>
        </authorList>
    </citation>
    <scope>IDENTIFICATION</scope>
    <source>
        <tissue evidence="3">Liver</tissue>
    </source>
</reference>
<dbReference type="KEGG" id="lww:115938008"/>